<dbReference type="EMBL" id="AGNL01018976">
    <property type="protein sequence ID" value="EJK62312.1"/>
    <property type="molecule type" value="Genomic_DNA"/>
</dbReference>
<proteinExistence type="predicted"/>
<evidence type="ECO:0000313" key="2">
    <source>
        <dbReference type="Proteomes" id="UP000266841"/>
    </source>
</evidence>
<gene>
    <name evidence="1" type="ORF">THAOC_17080</name>
</gene>
<name>K0SVR0_THAOC</name>
<accession>K0SVR0</accession>
<organism evidence="1 2">
    <name type="scientific">Thalassiosira oceanica</name>
    <name type="common">Marine diatom</name>
    <dbReference type="NCBI Taxonomy" id="159749"/>
    <lineage>
        <taxon>Eukaryota</taxon>
        <taxon>Sar</taxon>
        <taxon>Stramenopiles</taxon>
        <taxon>Ochrophyta</taxon>
        <taxon>Bacillariophyta</taxon>
        <taxon>Coscinodiscophyceae</taxon>
        <taxon>Thalassiosirophycidae</taxon>
        <taxon>Thalassiosirales</taxon>
        <taxon>Thalassiosiraceae</taxon>
        <taxon>Thalassiosira</taxon>
    </lineage>
</organism>
<keyword evidence="2" id="KW-1185">Reference proteome</keyword>
<comment type="caution">
    <text evidence="1">The sequence shown here is derived from an EMBL/GenBank/DDBJ whole genome shotgun (WGS) entry which is preliminary data.</text>
</comment>
<evidence type="ECO:0000313" key="1">
    <source>
        <dbReference type="EMBL" id="EJK62312.1"/>
    </source>
</evidence>
<protein>
    <submittedName>
        <fullName evidence="1">Uncharacterized protein</fullName>
    </submittedName>
</protein>
<dbReference type="Proteomes" id="UP000266841">
    <property type="component" value="Unassembled WGS sequence"/>
</dbReference>
<reference evidence="1 2" key="1">
    <citation type="journal article" date="2012" name="Genome Biol.">
        <title>Genome and low-iron response of an oceanic diatom adapted to chronic iron limitation.</title>
        <authorList>
            <person name="Lommer M."/>
            <person name="Specht M."/>
            <person name="Roy A.S."/>
            <person name="Kraemer L."/>
            <person name="Andreson R."/>
            <person name="Gutowska M.A."/>
            <person name="Wolf J."/>
            <person name="Bergner S.V."/>
            <person name="Schilhabel M.B."/>
            <person name="Klostermeier U.C."/>
            <person name="Beiko R.G."/>
            <person name="Rosenstiel P."/>
            <person name="Hippler M."/>
            <person name="Laroche J."/>
        </authorList>
    </citation>
    <scope>NUCLEOTIDE SEQUENCE [LARGE SCALE GENOMIC DNA]</scope>
    <source>
        <strain evidence="1 2">CCMP1005</strain>
    </source>
</reference>
<dbReference type="AlphaFoldDB" id="K0SVR0"/>
<feature type="non-terminal residue" evidence="1">
    <location>
        <position position="1"/>
    </location>
</feature>
<sequence>GTEYGPLEMIERALELVDPPLVRDHHQQSRKDCPGGGMRVVLAEHQETVEVPGLLDARDHRRHLPDAIVGKWDRGGIFAGVPAVSLLRAREHSEDPRLAPYRAHPCTYVHSQRRRRRIRTVFPVAAPLHEPHRGVRIAPLPRRGVHRRSGKWHFSPALPRLGRPPPVARQHDLRVQAQRAPHRVPNDHVDVPPHPPRAHALLVPQAVRSLLRPEPFDLLEGVDYEDASDDRAETTRRN</sequence>